<protein>
    <recommendedName>
        <fullName evidence="10">Riboflavin biosynthesis protein RibD</fullName>
    </recommendedName>
    <domain>
        <recommendedName>
            <fullName evidence="10">Diaminohydroxyphosphoribosylaminopyrimidine deaminase</fullName>
            <shortName evidence="10">DRAP deaminase</shortName>
            <ecNumber evidence="10">3.5.4.26</ecNumber>
        </recommendedName>
        <alternativeName>
            <fullName evidence="10">Riboflavin-specific deaminase</fullName>
        </alternativeName>
    </domain>
    <domain>
        <recommendedName>
            <fullName evidence="10">5-amino-6-(5-phosphoribosylamino)uracil reductase</fullName>
            <ecNumber evidence="10">1.1.1.193</ecNumber>
        </recommendedName>
        <alternativeName>
            <fullName evidence="10">HTP reductase</fullName>
        </alternativeName>
    </domain>
</protein>
<evidence type="ECO:0000256" key="11">
    <source>
        <dbReference type="PIRSR" id="PIRSR006769-1"/>
    </source>
</evidence>
<feature type="binding site" evidence="12">
    <location>
        <position position="172"/>
    </location>
    <ligand>
        <name>substrate</name>
    </ligand>
</feature>
<dbReference type="Gene3D" id="3.40.430.10">
    <property type="entry name" value="Dihydrofolate Reductase, subunit A"/>
    <property type="match status" value="2"/>
</dbReference>
<dbReference type="EC" id="1.1.1.193" evidence="10"/>
<proteinExistence type="inferred from homology"/>
<keyword evidence="10 13" id="KW-0862">Zinc</keyword>
<evidence type="ECO:0000256" key="5">
    <source>
        <dbReference type="ARBA" id="ARBA00007417"/>
    </source>
</evidence>
<feature type="binding site" evidence="12">
    <location>
        <begin position="257"/>
        <end position="263"/>
    </location>
    <ligand>
        <name>NADP(+)</name>
        <dbReference type="ChEBI" id="CHEBI:58349"/>
    </ligand>
</feature>
<comment type="function">
    <text evidence="1 10">Converts 2,5-diamino-6-(ribosylamino)-4(3h)-pyrimidinone 5'-phosphate into 5-amino-6-(ribosylamino)-2,4(1h,3h)-pyrimidinedione 5'-phosphate.</text>
</comment>
<organism evidence="15 16">
    <name type="scientific">Pontixanthobacter gangjinensis</name>
    <dbReference type="NCBI Taxonomy" id="1028742"/>
    <lineage>
        <taxon>Bacteria</taxon>
        <taxon>Pseudomonadati</taxon>
        <taxon>Pseudomonadota</taxon>
        <taxon>Alphaproteobacteria</taxon>
        <taxon>Sphingomonadales</taxon>
        <taxon>Erythrobacteraceae</taxon>
        <taxon>Pontixanthobacter</taxon>
    </lineage>
</organism>
<dbReference type="RefSeq" id="WP_160599257.1">
    <property type="nucleotide sequence ID" value="NZ_WTYS01000001.1"/>
</dbReference>
<dbReference type="PANTHER" id="PTHR38011">
    <property type="entry name" value="DIHYDROFOLATE REDUCTASE FAMILY PROTEIN (AFU_ORTHOLOGUE AFUA_8G06820)"/>
    <property type="match status" value="1"/>
</dbReference>
<dbReference type="EC" id="3.5.4.26" evidence="10"/>
<feature type="domain" description="CMP/dCMP-type deaminase" evidence="14">
    <location>
        <begin position="5"/>
        <end position="127"/>
    </location>
</feature>
<evidence type="ECO:0000256" key="6">
    <source>
        <dbReference type="ARBA" id="ARBA00022619"/>
    </source>
</evidence>
<accession>A0A6I4SPP3</accession>
<evidence type="ECO:0000256" key="2">
    <source>
        <dbReference type="ARBA" id="ARBA00004882"/>
    </source>
</evidence>
<reference evidence="15 16" key="1">
    <citation type="submission" date="2019-12" db="EMBL/GenBank/DDBJ databases">
        <title>Genomic-based taxomic classification of the family Erythrobacteraceae.</title>
        <authorList>
            <person name="Xu L."/>
        </authorList>
    </citation>
    <scope>NUCLEOTIDE SEQUENCE [LARGE SCALE GENOMIC DNA]</scope>
    <source>
        <strain evidence="15 16">JCM 17802</strain>
    </source>
</reference>
<comment type="catalytic activity">
    <reaction evidence="10">
        <text>5-amino-6-(5-phospho-D-ribitylamino)uracil + NADP(+) = 5-amino-6-(5-phospho-D-ribosylamino)uracil + NADPH + H(+)</text>
        <dbReference type="Rhea" id="RHEA:17845"/>
        <dbReference type="ChEBI" id="CHEBI:15378"/>
        <dbReference type="ChEBI" id="CHEBI:57783"/>
        <dbReference type="ChEBI" id="CHEBI:58349"/>
        <dbReference type="ChEBI" id="CHEBI:58421"/>
        <dbReference type="ChEBI" id="CHEBI:58453"/>
        <dbReference type="EC" id="1.1.1.193"/>
    </reaction>
</comment>
<feature type="active site" description="Proton donor" evidence="11">
    <location>
        <position position="56"/>
    </location>
</feature>
<name>A0A6I4SPP3_9SPHN</name>
<evidence type="ECO:0000256" key="7">
    <source>
        <dbReference type="ARBA" id="ARBA00022857"/>
    </source>
</evidence>
<dbReference type="InterPro" id="IPR002734">
    <property type="entry name" value="RibDG_C"/>
</dbReference>
<evidence type="ECO:0000259" key="14">
    <source>
        <dbReference type="PROSITE" id="PS51747"/>
    </source>
</evidence>
<dbReference type="CDD" id="cd01284">
    <property type="entry name" value="Riboflavin_deaminase-reductase"/>
    <property type="match status" value="1"/>
</dbReference>
<comment type="similarity">
    <text evidence="5 10">In the C-terminal section; belongs to the HTP reductase family.</text>
</comment>
<feature type="binding site" evidence="13">
    <location>
        <position position="79"/>
    </location>
    <ligand>
        <name>Zn(2+)</name>
        <dbReference type="ChEBI" id="CHEBI:29105"/>
        <note>catalytic</note>
    </ligand>
</feature>
<dbReference type="InterPro" id="IPR024072">
    <property type="entry name" value="DHFR-like_dom_sf"/>
</dbReference>
<feature type="binding site" evidence="12">
    <location>
        <position position="200"/>
    </location>
    <ligand>
        <name>NADP(+)</name>
        <dbReference type="ChEBI" id="CHEBI:58349"/>
    </ligand>
</feature>
<evidence type="ECO:0000256" key="4">
    <source>
        <dbReference type="ARBA" id="ARBA00005259"/>
    </source>
</evidence>
<evidence type="ECO:0000256" key="10">
    <source>
        <dbReference type="PIRNR" id="PIRNR006769"/>
    </source>
</evidence>
<dbReference type="Pfam" id="PF01872">
    <property type="entry name" value="RibD_C"/>
    <property type="match status" value="1"/>
</dbReference>
<dbReference type="UniPathway" id="UPA00275">
    <property type="reaction ID" value="UER00401"/>
</dbReference>
<dbReference type="Pfam" id="PF00383">
    <property type="entry name" value="dCMP_cyt_deam_1"/>
    <property type="match status" value="1"/>
</dbReference>
<dbReference type="PANTHER" id="PTHR38011:SF7">
    <property type="entry name" value="2,5-DIAMINO-6-RIBOSYLAMINO-4(3H)-PYRIMIDINONE 5'-PHOSPHATE REDUCTASE"/>
    <property type="match status" value="1"/>
</dbReference>
<evidence type="ECO:0000256" key="1">
    <source>
        <dbReference type="ARBA" id="ARBA00002151"/>
    </source>
</evidence>
<comment type="catalytic activity">
    <reaction evidence="10">
        <text>2,5-diamino-6-hydroxy-4-(5-phosphoribosylamino)-pyrimidine + H2O + H(+) = 5-amino-6-(5-phospho-D-ribosylamino)uracil + NH4(+)</text>
        <dbReference type="Rhea" id="RHEA:21868"/>
        <dbReference type="ChEBI" id="CHEBI:15377"/>
        <dbReference type="ChEBI" id="CHEBI:15378"/>
        <dbReference type="ChEBI" id="CHEBI:28938"/>
        <dbReference type="ChEBI" id="CHEBI:58453"/>
        <dbReference type="ChEBI" id="CHEBI:58614"/>
        <dbReference type="EC" id="3.5.4.26"/>
    </reaction>
</comment>
<dbReference type="InterPro" id="IPR016193">
    <property type="entry name" value="Cytidine_deaminase-like"/>
</dbReference>
<comment type="pathway">
    <text evidence="3 10">Cofactor biosynthesis; riboflavin biosynthesis; 5-amino-6-(D-ribitylamino)uracil from GTP: step 3/4.</text>
</comment>
<dbReference type="Gene3D" id="3.40.140.10">
    <property type="entry name" value="Cytidine Deaminase, domain 2"/>
    <property type="match status" value="1"/>
</dbReference>
<evidence type="ECO:0000256" key="12">
    <source>
        <dbReference type="PIRSR" id="PIRSR006769-2"/>
    </source>
</evidence>
<keyword evidence="6 10" id="KW-0686">Riboflavin biosynthesis</keyword>
<dbReference type="EMBL" id="WTYS01000001">
    <property type="protein sequence ID" value="MXO57881.1"/>
    <property type="molecule type" value="Genomic_DNA"/>
</dbReference>
<feature type="binding site" evidence="12">
    <location>
        <position position="211"/>
    </location>
    <ligand>
        <name>substrate</name>
    </ligand>
</feature>
<evidence type="ECO:0000313" key="15">
    <source>
        <dbReference type="EMBL" id="MXO57881.1"/>
    </source>
</evidence>
<dbReference type="Proteomes" id="UP000468943">
    <property type="component" value="Unassembled WGS sequence"/>
</dbReference>
<keyword evidence="10 15" id="KW-0378">Hydrolase</keyword>
<evidence type="ECO:0000256" key="3">
    <source>
        <dbReference type="ARBA" id="ARBA00004910"/>
    </source>
</evidence>
<feature type="binding site" evidence="13">
    <location>
        <position position="89"/>
    </location>
    <ligand>
        <name>Zn(2+)</name>
        <dbReference type="ChEBI" id="CHEBI:29105"/>
        <note>catalytic</note>
    </ligand>
</feature>
<gene>
    <name evidence="15" type="primary">ribD</name>
    <name evidence="15" type="ORF">GRI36_13465</name>
</gene>
<dbReference type="AlphaFoldDB" id="A0A6I4SPP3"/>
<dbReference type="GO" id="GO:0009231">
    <property type="term" value="P:riboflavin biosynthetic process"/>
    <property type="evidence" value="ECO:0007669"/>
    <property type="project" value="UniProtKB-UniPathway"/>
</dbReference>
<dbReference type="GO" id="GO:0008703">
    <property type="term" value="F:5-amino-6-(5-phosphoribosylamino)uracil reductase activity"/>
    <property type="evidence" value="ECO:0007669"/>
    <property type="project" value="UniProtKB-EC"/>
</dbReference>
<dbReference type="GO" id="GO:0008835">
    <property type="term" value="F:diaminohydroxyphosphoribosylaminopyrimidine deaminase activity"/>
    <property type="evidence" value="ECO:0007669"/>
    <property type="project" value="UniProtKB-EC"/>
</dbReference>
<feature type="binding site" evidence="12">
    <location>
        <position position="188"/>
    </location>
    <ligand>
        <name>substrate</name>
    </ligand>
</feature>
<feature type="binding site" evidence="12">
    <location>
        <position position="255"/>
    </location>
    <ligand>
        <name>substrate</name>
    </ligand>
</feature>
<feature type="binding site" evidence="12">
    <location>
        <position position="208"/>
    </location>
    <ligand>
        <name>substrate</name>
    </ligand>
</feature>
<keyword evidence="16" id="KW-1185">Reference proteome</keyword>
<dbReference type="GO" id="GO:0046872">
    <property type="term" value="F:metal ion binding"/>
    <property type="evidence" value="ECO:0007669"/>
    <property type="project" value="UniProtKB-KW"/>
</dbReference>
<evidence type="ECO:0000256" key="13">
    <source>
        <dbReference type="PIRSR" id="PIRSR006769-3"/>
    </source>
</evidence>
<sequence length="331" mass="35094">MSIPPSDADWLAAAARLGLRGRPVSRPNPSVGAIIVKDGIVIAHGHTQAGGRPHAEAMALAQAGEAAIGATLYCSLEPCAHRSDRGPACSQLIGSSGITRVVYGLADPDSRTNGEGQSILRDAGIKAELTDCAACKTSLSGYLMRKTKGRPHVTIKLAMSLDGFLARPDGESQWITGANARAHVHSRRAMADAILVGGGTWRADKPRLDVRLPGLESRSPQRILLSRGIAPDGVKVINHPAQISALDGVQYLYVEGGAQTAASFLKKGLADRIEIYRAPIFLGSGITALGDYGLTSLAEAHEYWQLTERRMLGTDTYEAYDRSEASFNSGN</sequence>
<comment type="caution">
    <text evidence="15">The sequence shown here is derived from an EMBL/GenBank/DDBJ whole genome shotgun (WGS) entry which is preliminary data.</text>
</comment>
<keyword evidence="7 10" id="KW-0521">NADP</keyword>
<dbReference type="InterPro" id="IPR002125">
    <property type="entry name" value="CMP_dCMP_dom"/>
</dbReference>
<dbReference type="SUPFAM" id="SSF53927">
    <property type="entry name" value="Cytidine deaminase-like"/>
    <property type="match status" value="1"/>
</dbReference>
<dbReference type="InterPro" id="IPR050765">
    <property type="entry name" value="Riboflavin_Biosynth_HTPR"/>
</dbReference>
<keyword evidence="8 10" id="KW-0560">Oxidoreductase</keyword>
<feature type="binding site" evidence="12">
    <location>
        <position position="174"/>
    </location>
    <ligand>
        <name>NADP(+)</name>
        <dbReference type="ChEBI" id="CHEBI:58349"/>
    </ligand>
</feature>
<comment type="similarity">
    <text evidence="4 10">In the N-terminal section; belongs to the cytidine and deoxycytidylate deaminase family.</text>
</comment>
<evidence type="ECO:0000256" key="8">
    <source>
        <dbReference type="ARBA" id="ARBA00023002"/>
    </source>
</evidence>
<evidence type="ECO:0000256" key="9">
    <source>
        <dbReference type="ARBA" id="ARBA00023268"/>
    </source>
</evidence>
<comment type="cofactor">
    <cofactor evidence="10 13">
        <name>Zn(2+)</name>
        <dbReference type="ChEBI" id="CHEBI:29105"/>
    </cofactor>
    <text evidence="10 13">Binds 1 zinc ion.</text>
</comment>
<keyword evidence="9" id="KW-0511">Multifunctional enzyme</keyword>
<comment type="pathway">
    <text evidence="2 10">Cofactor biosynthesis; riboflavin biosynthesis; 5-amino-6-(D-ribitylamino)uracil from GTP: step 2/4.</text>
</comment>
<dbReference type="PIRSF" id="PIRSF006769">
    <property type="entry name" value="RibD"/>
    <property type="match status" value="1"/>
</dbReference>
<evidence type="ECO:0000313" key="16">
    <source>
        <dbReference type="Proteomes" id="UP000468943"/>
    </source>
</evidence>
<dbReference type="SUPFAM" id="SSF53597">
    <property type="entry name" value="Dihydrofolate reductase-like"/>
    <property type="match status" value="1"/>
</dbReference>
<dbReference type="NCBIfam" id="TIGR00326">
    <property type="entry name" value="eubact_ribD"/>
    <property type="match status" value="1"/>
</dbReference>
<dbReference type="PROSITE" id="PS51747">
    <property type="entry name" value="CYT_DCMP_DEAMINASES_2"/>
    <property type="match status" value="1"/>
</dbReference>
<feature type="binding site" evidence="13">
    <location>
        <position position="54"/>
    </location>
    <ligand>
        <name>Zn(2+)</name>
        <dbReference type="ChEBI" id="CHEBI:29105"/>
        <note>catalytic</note>
    </ligand>
</feature>
<feature type="binding site" evidence="12">
    <location>
        <position position="158"/>
    </location>
    <ligand>
        <name>NADP(+)</name>
        <dbReference type="ChEBI" id="CHEBI:58349"/>
    </ligand>
</feature>
<feature type="binding site" evidence="12">
    <location>
        <position position="204"/>
    </location>
    <ligand>
        <name>NADP(+)</name>
        <dbReference type="ChEBI" id="CHEBI:58349"/>
    </ligand>
</feature>
<dbReference type="InterPro" id="IPR004794">
    <property type="entry name" value="Eubact_RibD"/>
</dbReference>
<keyword evidence="10 13" id="KW-0479">Metal-binding</keyword>
<dbReference type="OrthoDB" id="9800865at2"/>